<comment type="function">
    <text evidence="7">A core subunit of photosystem II (PSII), probably helps stabilize the reaction center.</text>
</comment>
<dbReference type="NCBIfam" id="NF010239">
    <property type="entry name" value="PRK13686.1"/>
    <property type="match status" value="1"/>
</dbReference>
<evidence type="ECO:0000256" key="2">
    <source>
        <dbReference type="ARBA" id="ARBA00022531"/>
    </source>
</evidence>
<evidence type="ECO:0000256" key="4">
    <source>
        <dbReference type="ARBA" id="ARBA00022989"/>
    </source>
</evidence>
<protein>
    <recommendedName>
        <fullName evidence="7">Photosystem II reaction center protein Psb30</fullName>
    </recommendedName>
    <alternativeName>
        <fullName evidence="7">Photosystem II reaction center protein Ycf12</fullName>
    </alternativeName>
</protein>
<evidence type="ECO:0000256" key="3">
    <source>
        <dbReference type="ARBA" id="ARBA00022692"/>
    </source>
</evidence>
<dbReference type="AlphaFoldDB" id="A0AAE3GRR7"/>
<feature type="transmembrane region" description="Helical" evidence="7">
    <location>
        <begin position="16"/>
        <end position="42"/>
    </location>
</feature>
<accession>A0AAE3GRR7</accession>
<dbReference type="Pfam" id="PF05969">
    <property type="entry name" value="PSII_Ycf12"/>
    <property type="match status" value="1"/>
</dbReference>
<dbReference type="GO" id="GO:0009523">
    <property type="term" value="C:photosystem II"/>
    <property type="evidence" value="ECO:0007669"/>
    <property type="project" value="UniProtKB-KW"/>
</dbReference>
<dbReference type="InterPro" id="IPR010284">
    <property type="entry name" value="PSII_Ycf12_core-subunit"/>
</dbReference>
<comment type="subunit">
    <text evidence="7">PSII is composed of 1 copy each of membrane proteins PsbA, PsbB, PsbC, PsbD, PsbE, PsbF, PsbH, PsbI, PsbJ, PsbK, PsbL, PsbM, PsbT, PsbX, PsbY, PsbZ, Psb30/Ycf12, peripheral proteins PsbO, CyanoQ (PsbQ), PsbU, PsbV and a large number of cofactors. It forms dimeric complexes.</text>
</comment>
<dbReference type="EMBL" id="JAMZMM010000121">
    <property type="protein sequence ID" value="MCP2729505.1"/>
    <property type="molecule type" value="Genomic_DNA"/>
</dbReference>
<dbReference type="GO" id="GO:0015979">
    <property type="term" value="P:photosynthesis"/>
    <property type="evidence" value="ECO:0007669"/>
    <property type="project" value="UniProtKB-KW"/>
</dbReference>
<reference evidence="8" key="1">
    <citation type="submission" date="2022-06" db="EMBL/GenBank/DDBJ databases">
        <title>New cyanobacteria of genus Symplocastrum in benthos of Lake Baikal.</title>
        <authorList>
            <person name="Sorokovikova E."/>
            <person name="Tikhonova I."/>
            <person name="Krasnopeev A."/>
            <person name="Evseev P."/>
            <person name="Gladkikh A."/>
            <person name="Belykh O."/>
        </authorList>
    </citation>
    <scope>NUCLEOTIDE SEQUENCE</scope>
    <source>
        <strain evidence="8">BBK-W-15</strain>
    </source>
</reference>
<keyword evidence="3 7" id="KW-0812">Transmembrane</keyword>
<evidence type="ECO:0000256" key="6">
    <source>
        <dbReference type="ARBA" id="ARBA00023276"/>
    </source>
</evidence>
<keyword evidence="9" id="KW-1185">Reference proteome</keyword>
<dbReference type="GO" id="GO:0031676">
    <property type="term" value="C:plasma membrane-derived thylakoid membrane"/>
    <property type="evidence" value="ECO:0007669"/>
    <property type="project" value="UniProtKB-SubCell"/>
</dbReference>
<keyword evidence="6 7" id="KW-0604">Photosystem II</keyword>
<keyword evidence="4 7" id="KW-1133">Transmembrane helix</keyword>
<proteinExistence type="inferred from homology"/>
<dbReference type="Proteomes" id="UP001204953">
    <property type="component" value="Unassembled WGS sequence"/>
</dbReference>
<gene>
    <name evidence="7" type="primary">psb30</name>
    <name evidence="7" type="synonym">ycf12</name>
    <name evidence="8" type="ORF">NJ959_13695</name>
</gene>
<comment type="subcellular location">
    <subcellularLocation>
        <location evidence="7">Cellular thylakoid membrane</location>
        <topology evidence="7">Single-pass membrane protein</topology>
    </subcellularLocation>
    <subcellularLocation>
        <location evidence="1">Membrane</location>
        <topology evidence="1">Single-pass membrane protein</topology>
    </subcellularLocation>
</comment>
<organism evidence="8 9">
    <name type="scientific">Limnofasciculus baicalensis BBK-W-15</name>
    <dbReference type="NCBI Taxonomy" id="2699891"/>
    <lineage>
        <taxon>Bacteria</taxon>
        <taxon>Bacillati</taxon>
        <taxon>Cyanobacteriota</taxon>
        <taxon>Cyanophyceae</taxon>
        <taxon>Coleofasciculales</taxon>
        <taxon>Coleofasciculaceae</taxon>
        <taxon>Limnofasciculus</taxon>
        <taxon>Limnofasciculus baicalensis</taxon>
    </lineage>
</organism>
<comment type="caution">
    <text evidence="8">The sequence shown here is derived from an EMBL/GenBank/DDBJ whole genome shotgun (WGS) entry which is preliminary data.</text>
</comment>
<keyword evidence="5 7" id="KW-0472">Membrane</keyword>
<evidence type="ECO:0000256" key="5">
    <source>
        <dbReference type="ARBA" id="ARBA00023136"/>
    </source>
</evidence>
<keyword evidence="7" id="KW-0793">Thylakoid</keyword>
<evidence type="ECO:0000313" key="8">
    <source>
        <dbReference type="EMBL" id="MCP2729505.1"/>
    </source>
</evidence>
<comment type="similarity">
    <text evidence="7">Belongs to the Psb30/Ycf12 family.</text>
</comment>
<evidence type="ECO:0000313" key="9">
    <source>
        <dbReference type="Proteomes" id="UP001204953"/>
    </source>
</evidence>
<dbReference type="RefSeq" id="WP_254012289.1">
    <property type="nucleotide sequence ID" value="NZ_JAMZMM010000121.1"/>
</dbReference>
<name>A0AAE3GRR7_9CYAN</name>
<sequence length="46" mass="4872">MDLLALSLGFLSDINWVLIAQLTMLALVLLAGPVVIFALAAFKGDL</sequence>
<evidence type="ECO:0000256" key="7">
    <source>
        <dbReference type="HAMAP-Rule" id="MF_01329"/>
    </source>
</evidence>
<dbReference type="HAMAP" id="MF_01329">
    <property type="entry name" value="PSII_Psb30_Ycf12"/>
    <property type="match status" value="1"/>
</dbReference>
<keyword evidence="2 7" id="KW-0602">Photosynthesis</keyword>
<evidence type="ECO:0000256" key="1">
    <source>
        <dbReference type="ARBA" id="ARBA00004167"/>
    </source>
</evidence>